<keyword evidence="4" id="KW-1185">Reference proteome</keyword>
<dbReference type="Proteomes" id="UP001050691">
    <property type="component" value="Unassembled WGS sequence"/>
</dbReference>
<accession>A0AAV5AF69</accession>
<protein>
    <recommendedName>
        <fullName evidence="2">Protein kinase domain-containing protein</fullName>
    </recommendedName>
</protein>
<dbReference type="InterPro" id="IPR040976">
    <property type="entry name" value="Pkinase_fungal"/>
</dbReference>
<sequence length="438" mass="49406">MLARRGTGRRTWIGIGREIEESSTVVDTSEKVRVRVVKDIWRDTSGRFTESQILVQIHEDKYVAGVTRHISVGTVNELTVTDHLQGNRVKERVVMGSTGLRLSACGSVLEFLKVMYNLVETHEQLVVKRRVLHRDISWYNVLCQPEHFIGDDNVTDHATIGKLLRKEGKEREPLCLLTDFDNASLMEDDNPVVAAQKTGTPMFIACELSYGSFADRLMREANVVFAPNQFSLKGKALEAYLGAWPTDVDLELEPDNHDFLEGVMLSRRIGLTGQAFLIVPSILRSSEENWKDILNSVYKPLAGMLFNMSQYICMRWSEFPEAISWHPHEAFKRLLLKEIIRMTDDNCPIPIEGPRPPSTHTDVFSELSATGSSRVSAQAGSSAHKPPIPEPHPAVTLKRPNSVPLNHPAPRKKPRTEENSNLFAKFVENLANDTLWFL</sequence>
<comment type="caution">
    <text evidence="3">The sequence shown here is derived from an EMBL/GenBank/DDBJ whole genome shotgun (WGS) entry which is preliminary data.</text>
</comment>
<dbReference type="GO" id="GO:0005524">
    <property type="term" value="F:ATP binding"/>
    <property type="evidence" value="ECO:0007669"/>
    <property type="project" value="InterPro"/>
</dbReference>
<dbReference type="AlphaFoldDB" id="A0AAV5AF69"/>
<dbReference type="InterPro" id="IPR011009">
    <property type="entry name" value="Kinase-like_dom_sf"/>
</dbReference>
<evidence type="ECO:0000313" key="4">
    <source>
        <dbReference type="Proteomes" id="UP001050691"/>
    </source>
</evidence>
<gene>
    <name evidence="3" type="ORF">Clacol_005525</name>
</gene>
<dbReference type="SUPFAM" id="SSF56112">
    <property type="entry name" value="Protein kinase-like (PK-like)"/>
    <property type="match status" value="1"/>
</dbReference>
<dbReference type="InterPro" id="IPR000719">
    <property type="entry name" value="Prot_kinase_dom"/>
</dbReference>
<dbReference type="EMBL" id="BPWL01000006">
    <property type="protein sequence ID" value="GJJ11293.1"/>
    <property type="molecule type" value="Genomic_DNA"/>
</dbReference>
<proteinExistence type="predicted"/>
<feature type="domain" description="Protein kinase" evidence="2">
    <location>
        <begin position="1"/>
        <end position="302"/>
    </location>
</feature>
<evidence type="ECO:0000259" key="2">
    <source>
        <dbReference type="PROSITE" id="PS50011"/>
    </source>
</evidence>
<name>A0AAV5AF69_9AGAM</name>
<reference evidence="3" key="1">
    <citation type="submission" date="2021-10" db="EMBL/GenBank/DDBJ databases">
        <title>De novo Genome Assembly of Clathrus columnatus (Basidiomycota, Fungi) Using Illumina and Nanopore Sequence Data.</title>
        <authorList>
            <person name="Ogiso-Tanaka E."/>
            <person name="Itagaki H."/>
            <person name="Hosoya T."/>
            <person name="Hosaka K."/>
        </authorList>
    </citation>
    <scope>NUCLEOTIDE SEQUENCE</scope>
    <source>
        <strain evidence="3">MO-923</strain>
    </source>
</reference>
<feature type="region of interest" description="Disordered" evidence="1">
    <location>
        <begin position="375"/>
        <end position="417"/>
    </location>
</feature>
<dbReference type="PROSITE" id="PS50011">
    <property type="entry name" value="PROTEIN_KINASE_DOM"/>
    <property type="match status" value="1"/>
</dbReference>
<dbReference type="Pfam" id="PF17667">
    <property type="entry name" value="Pkinase_fungal"/>
    <property type="match status" value="1"/>
</dbReference>
<dbReference type="GO" id="GO:0004672">
    <property type="term" value="F:protein kinase activity"/>
    <property type="evidence" value="ECO:0007669"/>
    <property type="project" value="InterPro"/>
</dbReference>
<evidence type="ECO:0000313" key="3">
    <source>
        <dbReference type="EMBL" id="GJJ11293.1"/>
    </source>
</evidence>
<organism evidence="3 4">
    <name type="scientific">Clathrus columnatus</name>
    <dbReference type="NCBI Taxonomy" id="1419009"/>
    <lineage>
        <taxon>Eukaryota</taxon>
        <taxon>Fungi</taxon>
        <taxon>Dikarya</taxon>
        <taxon>Basidiomycota</taxon>
        <taxon>Agaricomycotina</taxon>
        <taxon>Agaricomycetes</taxon>
        <taxon>Phallomycetidae</taxon>
        <taxon>Phallales</taxon>
        <taxon>Clathraceae</taxon>
        <taxon>Clathrus</taxon>
    </lineage>
</organism>
<evidence type="ECO:0000256" key="1">
    <source>
        <dbReference type="SAM" id="MobiDB-lite"/>
    </source>
</evidence>